<proteinExistence type="predicted"/>
<evidence type="ECO:0000313" key="1">
    <source>
        <dbReference type="EMBL" id="KAF2856269.1"/>
    </source>
</evidence>
<dbReference type="PANTHER" id="PTHR15396:SF1">
    <property type="entry name" value="RIBONUCLEASE P PROTEIN SUBUNIT P40"/>
    <property type="match status" value="1"/>
</dbReference>
<dbReference type="GO" id="GO:0000447">
    <property type="term" value="P:endonucleolytic cleavage in ITS1 to separate SSU-rRNA from 5.8S rRNA and LSU-rRNA from tricistronic rRNA transcript (SSU-rRNA, 5.8S rRNA, LSU-rRNA)"/>
    <property type="evidence" value="ECO:0007669"/>
    <property type="project" value="TreeGrafter"/>
</dbReference>
<reference evidence="1" key="1">
    <citation type="submission" date="2020-01" db="EMBL/GenBank/DDBJ databases">
        <authorList>
            <consortium name="DOE Joint Genome Institute"/>
            <person name="Haridas S."/>
            <person name="Albert R."/>
            <person name="Binder M."/>
            <person name="Bloem J."/>
            <person name="Labutti K."/>
            <person name="Salamov A."/>
            <person name="Andreopoulos B."/>
            <person name="Baker S.E."/>
            <person name="Barry K."/>
            <person name="Bills G."/>
            <person name="Bluhm B.H."/>
            <person name="Cannon C."/>
            <person name="Castanera R."/>
            <person name="Culley D.E."/>
            <person name="Daum C."/>
            <person name="Ezra D."/>
            <person name="Gonzalez J.B."/>
            <person name="Henrissat B."/>
            <person name="Kuo A."/>
            <person name="Liang C."/>
            <person name="Lipzen A."/>
            <person name="Lutzoni F."/>
            <person name="Magnuson J."/>
            <person name="Mondo S."/>
            <person name="Nolan M."/>
            <person name="Ohm R."/>
            <person name="Pangilinan J."/>
            <person name="Park H.-J."/>
            <person name="Ramirez L."/>
            <person name="Alfaro M."/>
            <person name="Sun H."/>
            <person name="Tritt A."/>
            <person name="Yoshinaga Y."/>
            <person name="Zwiers L.-H."/>
            <person name="Turgeon B.G."/>
            <person name="Goodwin S.B."/>
            <person name="Spatafora J.W."/>
            <person name="Crous P.W."/>
            <person name="Grigoriev I.V."/>
        </authorList>
    </citation>
    <scope>NUCLEOTIDE SEQUENCE</scope>
    <source>
        <strain evidence="1">IPT5</strain>
    </source>
</reference>
<dbReference type="GO" id="GO:0000171">
    <property type="term" value="F:ribonuclease MRP activity"/>
    <property type="evidence" value="ECO:0007669"/>
    <property type="project" value="TreeGrafter"/>
</dbReference>
<dbReference type="OrthoDB" id="63112at2759"/>
<evidence type="ECO:0000313" key="2">
    <source>
        <dbReference type="Proteomes" id="UP000799423"/>
    </source>
</evidence>
<accession>A0A6A7BP90</accession>
<organism evidence="1 2">
    <name type="scientific">Plenodomus tracheiphilus IPT5</name>
    <dbReference type="NCBI Taxonomy" id="1408161"/>
    <lineage>
        <taxon>Eukaryota</taxon>
        <taxon>Fungi</taxon>
        <taxon>Dikarya</taxon>
        <taxon>Ascomycota</taxon>
        <taxon>Pezizomycotina</taxon>
        <taxon>Dothideomycetes</taxon>
        <taxon>Pleosporomycetidae</taxon>
        <taxon>Pleosporales</taxon>
        <taxon>Pleosporineae</taxon>
        <taxon>Leptosphaeriaceae</taxon>
        <taxon>Plenodomus</taxon>
    </lineage>
</organism>
<gene>
    <name evidence="1" type="ORF">T440DRAFT_474651</name>
</gene>
<dbReference type="GO" id="GO:0001682">
    <property type="term" value="P:tRNA 5'-leader removal"/>
    <property type="evidence" value="ECO:0007669"/>
    <property type="project" value="InterPro"/>
</dbReference>
<sequence length="408" mass="46678">MTAQVKLAEVWRIQGAFYHPRKPPPGIYIMLEIHRTDNIPDTKIYFSHSVLPTYIDPENVSTKKQPFSTFNKQLYSHSLGLILPEELYELVKHEIYRIDGASRAQYARVHMKIGELLEGEFLDSYIKQGNVMMLSEGRPLVDNRFSLHDGILRMELNRPTFERCGLPGQPIEDGGKKHQKQRWVVQYDLKASSMKHGGKAFGRLQWACRNVLNQSLAWLFYNFNPTSAESLAEGKETISKHAPWNYKIEPNVTSLDNVLMPKLSVSNLTNLYDGEDAVDLLEWLHVVSLESPRISQGDNIDPHLSRYDVPDLGKGIASANLMCIRWRGFIPPAFMRDLFIAVKRAAFKGKNRANGDSDIDMKDDERDVTRANLATKWFAMSAQAFGGKESWTTLQFERLETLVWETES</sequence>
<keyword evidence="2" id="KW-1185">Reference proteome</keyword>
<dbReference type="Pfam" id="PF08584">
    <property type="entry name" value="Ribonuc_P_40"/>
    <property type="match status" value="1"/>
</dbReference>
<dbReference type="InterPro" id="IPR013893">
    <property type="entry name" value="RNase_P_Rpp40"/>
</dbReference>
<dbReference type="Proteomes" id="UP000799423">
    <property type="component" value="Unassembled WGS sequence"/>
</dbReference>
<dbReference type="GO" id="GO:0004526">
    <property type="term" value="F:ribonuclease P activity"/>
    <property type="evidence" value="ECO:0007669"/>
    <property type="project" value="TreeGrafter"/>
</dbReference>
<dbReference type="EMBL" id="MU006289">
    <property type="protein sequence ID" value="KAF2856269.1"/>
    <property type="molecule type" value="Genomic_DNA"/>
</dbReference>
<protein>
    <submittedName>
        <fullName evidence="1">Uncharacterized protein</fullName>
    </submittedName>
</protein>
<name>A0A6A7BP90_9PLEO</name>
<dbReference type="AlphaFoldDB" id="A0A6A7BP90"/>
<dbReference type="GO" id="GO:0000172">
    <property type="term" value="C:ribonuclease MRP complex"/>
    <property type="evidence" value="ECO:0007669"/>
    <property type="project" value="TreeGrafter"/>
</dbReference>
<dbReference type="GO" id="GO:0030681">
    <property type="term" value="C:multimeric ribonuclease P complex"/>
    <property type="evidence" value="ECO:0007669"/>
    <property type="project" value="TreeGrafter"/>
</dbReference>
<dbReference type="PANTHER" id="PTHR15396">
    <property type="entry name" value="RIBONUCLEASE P PROTEIN SUBUNIT P40"/>
    <property type="match status" value="1"/>
</dbReference>